<evidence type="ECO:0000313" key="1">
    <source>
        <dbReference type="EMBL" id="KKK64462.1"/>
    </source>
</evidence>
<organism evidence="1">
    <name type="scientific">marine sediment metagenome</name>
    <dbReference type="NCBI Taxonomy" id="412755"/>
    <lineage>
        <taxon>unclassified sequences</taxon>
        <taxon>metagenomes</taxon>
        <taxon>ecological metagenomes</taxon>
    </lineage>
</organism>
<proteinExistence type="predicted"/>
<sequence>MPSLATRLTTQNSAGFTREQLGAVAGERGRFAGLRDQFINDVQNIGAEKQRFGAAAGSQGFQVLRDQGAGTSFGGTLRRGLKVAKVRQGVMNRGDAAIRNQRLKDRIQLARSGLSRKGQSLKLQSIGQQIRSGVNIGVENARDAASASTANLIGTGLGAAAGVLRQNKLNNDSFFDFG</sequence>
<comment type="caution">
    <text evidence="1">The sequence shown here is derived from an EMBL/GenBank/DDBJ whole genome shotgun (WGS) entry which is preliminary data.</text>
</comment>
<accession>A0A0F8X5T5</accession>
<gene>
    <name evidence="1" type="ORF">LCGC14_2983980</name>
</gene>
<dbReference type="EMBL" id="LAZR01061014">
    <property type="protein sequence ID" value="KKK64462.1"/>
    <property type="molecule type" value="Genomic_DNA"/>
</dbReference>
<protein>
    <submittedName>
        <fullName evidence="1">Uncharacterized protein</fullName>
    </submittedName>
</protein>
<feature type="non-terminal residue" evidence="1">
    <location>
        <position position="178"/>
    </location>
</feature>
<dbReference type="AlphaFoldDB" id="A0A0F8X5T5"/>
<name>A0A0F8X5T5_9ZZZZ</name>
<reference evidence="1" key="1">
    <citation type="journal article" date="2015" name="Nature">
        <title>Complex archaea that bridge the gap between prokaryotes and eukaryotes.</title>
        <authorList>
            <person name="Spang A."/>
            <person name="Saw J.H."/>
            <person name="Jorgensen S.L."/>
            <person name="Zaremba-Niedzwiedzka K."/>
            <person name="Martijn J."/>
            <person name="Lind A.E."/>
            <person name="van Eijk R."/>
            <person name="Schleper C."/>
            <person name="Guy L."/>
            <person name="Ettema T.J."/>
        </authorList>
    </citation>
    <scope>NUCLEOTIDE SEQUENCE</scope>
</reference>